<dbReference type="AlphaFoldDB" id="A0AAP0IUS4"/>
<name>A0AAP0IUS4_9MAGN</name>
<organism evidence="2 3">
    <name type="scientific">Stephania yunnanensis</name>
    <dbReference type="NCBI Taxonomy" id="152371"/>
    <lineage>
        <taxon>Eukaryota</taxon>
        <taxon>Viridiplantae</taxon>
        <taxon>Streptophyta</taxon>
        <taxon>Embryophyta</taxon>
        <taxon>Tracheophyta</taxon>
        <taxon>Spermatophyta</taxon>
        <taxon>Magnoliopsida</taxon>
        <taxon>Ranunculales</taxon>
        <taxon>Menispermaceae</taxon>
        <taxon>Menispermoideae</taxon>
        <taxon>Cissampelideae</taxon>
        <taxon>Stephania</taxon>
    </lineage>
</organism>
<comment type="caution">
    <text evidence="2">The sequence shown here is derived from an EMBL/GenBank/DDBJ whole genome shotgun (WGS) entry which is preliminary data.</text>
</comment>
<reference evidence="2 3" key="1">
    <citation type="submission" date="2024-01" db="EMBL/GenBank/DDBJ databases">
        <title>Genome assemblies of Stephania.</title>
        <authorList>
            <person name="Yang L."/>
        </authorList>
    </citation>
    <scope>NUCLEOTIDE SEQUENCE [LARGE SCALE GENOMIC DNA]</scope>
    <source>
        <strain evidence="2">YNDBR</strain>
        <tissue evidence="2">Leaf</tissue>
    </source>
</reference>
<feature type="region of interest" description="Disordered" evidence="1">
    <location>
        <begin position="1"/>
        <end position="27"/>
    </location>
</feature>
<evidence type="ECO:0000256" key="1">
    <source>
        <dbReference type="SAM" id="MobiDB-lite"/>
    </source>
</evidence>
<evidence type="ECO:0000313" key="3">
    <source>
        <dbReference type="Proteomes" id="UP001420932"/>
    </source>
</evidence>
<sequence length="66" mass="7034">MEEAMSQSSGIIHNMSSSTTSTKVPLEPKEYSIISTSTNTNTTQKRCNANNKRALREGVGGGISSN</sequence>
<proteinExistence type="predicted"/>
<keyword evidence="3" id="KW-1185">Reference proteome</keyword>
<gene>
    <name evidence="2" type="ORF">Syun_019751</name>
</gene>
<protein>
    <submittedName>
        <fullName evidence="2">Uncharacterized protein</fullName>
    </submittedName>
</protein>
<feature type="compositionally biased region" description="Polar residues" evidence="1">
    <location>
        <begin position="1"/>
        <end position="23"/>
    </location>
</feature>
<evidence type="ECO:0000313" key="2">
    <source>
        <dbReference type="EMBL" id="KAK9122134.1"/>
    </source>
</evidence>
<dbReference type="Proteomes" id="UP001420932">
    <property type="component" value="Unassembled WGS sequence"/>
</dbReference>
<dbReference type="EMBL" id="JBBNAF010000008">
    <property type="protein sequence ID" value="KAK9122134.1"/>
    <property type="molecule type" value="Genomic_DNA"/>
</dbReference>
<accession>A0AAP0IUS4</accession>